<dbReference type="Proteomes" id="UP000004705">
    <property type="component" value="Chromosome"/>
</dbReference>
<dbReference type="GO" id="GO:0016740">
    <property type="term" value="F:transferase activity"/>
    <property type="evidence" value="ECO:0007669"/>
    <property type="project" value="UniProtKB-KW"/>
</dbReference>
<feature type="signal peptide" evidence="1">
    <location>
        <begin position="1"/>
        <end position="29"/>
    </location>
</feature>
<dbReference type="Pfam" id="PF01425">
    <property type="entry name" value="Amidase"/>
    <property type="match status" value="1"/>
</dbReference>
<reference evidence="3 4" key="1">
    <citation type="journal article" date="2012" name="Stand. Genomic Sci.">
        <title>Genome sequence of the soil bacterium Saccharomonospora azurea type strain (NA-128(T)).</title>
        <authorList>
            <person name="Klenk H.P."/>
            <person name="Held B."/>
            <person name="Lucas S."/>
            <person name="Lapidus A."/>
            <person name="Copeland A."/>
            <person name="Hammon N."/>
            <person name="Pitluck S."/>
            <person name="Goodwin L.A."/>
            <person name="Han C."/>
            <person name="Tapia R."/>
            <person name="Brambilla E.M."/>
            <person name="Potter G."/>
            <person name="Land M."/>
            <person name="Ivanova N."/>
            <person name="Rohde M."/>
            <person name="Goker M."/>
            <person name="Detter J.C."/>
            <person name="Kyrpides N.C."/>
            <person name="Woyke T."/>
        </authorList>
    </citation>
    <scope>NUCLEOTIDE SEQUENCE [LARGE SCALE GENOMIC DNA]</scope>
    <source>
        <strain evidence="3 4">NA-128</strain>
    </source>
</reference>
<dbReference type="OrthoDB" id="9811471at2"/>
<evidence type="ECO:0000313" key="4">
    <source>
        <dbReference type="Proteomes" id="UP000004705"/>
    </source>
</evidence>
<feature type="chain" id="PRO_5003611306" evidence="1">
    <location>
        <begin position="30"/>
        <end position="538"/>
    </location>
</feature>
<dbReference type="HOGENOM" id="CLU_009600_14_2_11"/>
<dbReference type="EMBL" id="CM001466">
    <property type="protein sequence ID" value="EHY91271.1"/>
    <property type="molecule type" value="Genomic_DNA"/>
</dbReference>
<gene>
    <name evidence="3" type="ORF">SacazDRAFT_04431</name>
</gene>
<dbReference type="Gene3D" id="3.90.1300.10">
    <property type="entry name" value="Amidase signature (AS) domain"/>
    <property type="match status" value="1"/>
</dbReference>
<proteinExistence type="predicted"/>
<evidence type="ECO:0000256" key="1">
    <source>
        <dbReference type="SAM" id="SignalP"/>
    </source>
</evidence>
<protein>
    <submittedName>
        <fullName evidence="3">Amidase, Asp-tRNAAsn/Glu-tRNAGln amidotransferase A subunit</fullName>
    </submittedName>
</protein>
<dbReference type="InterPro" id="IPR023631">
    <property type="entry name" value="Amidase_dom"/>
</dbReference>
<dbReference type="SUPFAM" id="SSF75304">
    <property type="entry name" value="Amidase signature (AS) enzymes"/>
    <property type="match status" value="1"/>
</dbReference>
<sequence length="538" mass="56188">MRRTFTGALAIVSGMSVALSLLAAVPATAASPEPAPETDVVGRTVADLRHLLDDGSVTSVQLVDAYLRRIEAFDPDRPDRPGLRAVISVNPAARADAARLDAERAAGRVRGPLHGVPVVVKDNIDTRDLPTTSGSAALRGLRAPDDATQVARLRAAGAVVLAKTNLHEYAMSIYTVSSLGGQTRNPYDPSRHPGGSSGGTAAAVAAALAPAGFGTDTCGSVRIPAAHNNLVGVRPTLGLSSRDGVASLAGTQDTVGPLTVSVEDAALLLDATVGYDPADPVTEAARGRVPDSYTDGLRRGAVAGARLGVVTDYLDTEGRAAQTSALVRAAAADLENLGAEVVELGPQEGLMDAAGAANRVRHEFERDLNAYLADSARGMPRRLAHLAPPRDELTLADIVASGEVTPSVLDTLRAWVDSPSLPNPEYEEALRQRDRLRDLLTELLRRHDLDALVYPSISEPPTPIGVEQSYRNCRLAAFSGFPAVSVPAGFTADGLPVGVELLGAPFSEPALLGYAYDYEQATRHRTPPAGTPPLPSAR</sequence>
<dbReference type="AlphaFoldDB" id="H8G5Z4"/>
<dbReference type="InterPro" id="IPR036928">
    <property type="entry name" value="AS_sf"/>
</dbReference>
<dbReference type="PANTHER" id="PTHR42678">
    <property type="entry name" value="AMIDASE"/>
    <property type="match status" value="1"/>
</dbReference>
<name>H8G5Z4_9PSEU</name>
<accession>H8G5Z4</accession>
<keyword evidence="1" id="KW-0732">Signal</keyword>
<keyword evidence="4" id="KW-1185">Reference proteome</keyword>
<dbReference type="PANTHER" id="PTHR42678:SF34">
    <property type="entry name" value="OS04G0183300 PROTEIN"/>
    <property type="match status" value="1"/>
</dbReference>
<evidence type="ECO:0000259" key="2">
    <source>
        <dbReference type="Pfam" id="PF01425"/>
    </source>
</evidence>
<feature type="domain" description="Amidase" evidence="2">
    <location>
        <begin position="62"/>
        <end position="512"/>
    </location>
</feature>
<organism evidence="3 4">
    <name type="scientific">Saccharomonospora azurea NA-128</name>
    <dbReference type="NCBI Taxonomy" id="882081"/>
    <lineage>
        <taxon>Bacteria</taxon>
        <taxon>Bacillati</taxon>
        <taxon>Actinomycetota</taxon>
        <taxon>Actinomycetes</taxon>
        <taxon>Pseudonocardiales</taxon>
        <taxon>Pseudonocardiaceae</taxon>
        <taxon>Saccharomonospora</taxon>
    </lineage>
</organism>
<evidence type="ECO:0000313" key="3">
    <source>
        <dbReference type="EMBL" id="EHY91271.1"/>
    </source>
</evidence>
<dbReference type="RefSeq" id="WP_005445186.1">
    <property type="nucleotide sequence ID" value="NZ_CM001466.1"/>
</dbReference>